<keyword evidence="3" id="KW-1185">Reference proteome</keyword>
<dbReference type="EMBL" id="FXUV01000059">
    <property type="protein sequence ID" value="SMQ13337.1"/>
    <property type="molecule type" value="Genomic_DNA"/>
</dbReference>
<evidence type="ECO:0000313" key="3">
    <source>
        <dbReference type="Proteomes" id="UP000215450"/>
    </source>
</evidence>
<protein>
    <recommendedName>
        <fullName evidence="4">Carboxypeptidase regulatory-like domain-containing protein</fullName>
    </recommendedName>
</protein>
<dbReference type="Proteomes" id="UP000215450">
    <property type="component" value="Unassembled WGS sequence"/>
</dbReference>
<dbReference type="RefSeq" id="WP_095063303.1">
    <property type="nucleotide sequence ID" value="NZ_FXUV02000062.1"/>
</dbReference>
<dbReference type="EMBL" id="FXUV02000062">
    <property type="protein sequence ID" value="SNB82072.1"/>
    <property type="molecule type" value="Genomic_DNA"/>
</dbReference>
<name>A0A238TE54_9NEIS</name>
<dbReference type="OrthoDB" id="8613958at2"/>
<dbReference type="AlphaFoldDB" id="A0A238TE54"/>
<sequence>MLLNHQRLLNHGARYKGNAYISGEGTGIVTVNGKPYACPVIALDRETLETARKVWSDTDGNYVLYNLNPDKEYIVMAIDPQKEYEPPTWDCIKPFVAQSA</sequence>
<reference evidence="1" key="1">
    <citation type="submission" date="2017-05" db="EMBL/GenBank/DDBJ databases">
        <authorList>
            <person name="Song R."/>
            <person name="Chenine A.L."/>
            <person name="Ruprecht R.M."/>
        </authorList>
    </citation>
    <scope>NUCLEOTIDE SEQUENCE</scope>
    <source>
        <strain evidence="1">Kingella_eburonensis</strain>
    </source>
</reference>
<organism evidence="2 3">
    <name type="scientific">Kingella negevensis</name>
    <dbReference type="NCBI Taxonomy" id="1522312"/>
    <lineage>
        <taxon>Bacteria</taxon>
        <taxon>Pseudomonadati</taxon>
        <taxon>Pseudomonadota</taxon>
        <taxon>Betaproteobacteria</taxon>
        <taxon>Neisseriales</taxon>
        <taxon>Neisseriaceae</taxon>
        <taxon>Kingella</taxon>
    </lineage>
</organism>
<reference evidence="2 3" key="2">
    <citation type="submission" date="2017-06" db="EMBL/GenBank/DDBJ databases">
        <authorList>
            <person name="Kim H.J."/>
            <person name="Triplett B.A."/>
        </authorList>
    </citation>
    <scope>NUCLEOTIDE SEQUENCE [LARGE SCALE GENOMIC DNA]</scope>
    <source>
        <strain evidence="2">Kingella_eburonensis</strain>
    </source>
</reference>
<evidence type="ECO:0000313" key="2">
    <source>
        <dbReference type="EMBL" id="SNB82072.1"/>
    </source>
</evidence>
<proteinExistence type="predicted"/>
<accession>A0A238TE54</accession>
<gene>
    <name evidence="2" type="ORF">KEBURONENSIS_02002</name>
    <name evidence="1" type="ORF">KEBURONENSIS_02003</name>
</gene>
<evidence type="ECO:0000313" key="1">
    <source>
        <dbReference type="EMBL" id="SMQ13337.1"/>
    </source>
</evidence>
<dbReference type="STRING" id="1522312.GCA_900177895_01436"/>
<evidence type="ECO:0008006" key="4">
    <source>
        <dbReference type="Google" id="ProtNLM"/>
    </source>
</evidence>